<protein>
    <submittedName>
        <fullName evidence="1">Uncharacterized protein</fullName>
    </submittedName>
</protein>
<dbReference type="EMBL" id="LCKT01000042">
    <property type="protein sequence ID" value="KKU03363.1"/>
    <property type="molecule type" value="Genomic_DNA"/>
</dbReference>
<evidence type="ECO:0000313" key="2">
    <source>
        <dbReference type="Proteomes" id="UP000034696"/>
    </source>
</evidence>
<organism evidence="1 2">
    <name type="scientific">Candidatus Giovannonibacteria bacterium GW2011_GWA2_45_21</name>
    <dbReference type="NCBI Taxonomy" id="1618649"/>
    <lineage>
        <taxon>Bacteria</taxon>
        <taxon>Candidatus Giovannoniibacteriota</taxon>
    </lineage>
</organism>
<dbReference type="Proteomes" id="UP000034696">
    <property type="component" value="Unassembled WGS sequence"/>
</dbReference>
<accession>A0A0G1PD54</accession>
<gene>
    <name evidence="1" type="ORF">UX06_C0042G0004</name>
</gene>
<evidence type="ECO:0000313" key="1">
    <source>
        <dbReference type="EMBL" id="KKU03363.1"/>
    </source>
</evidence>
<sequence>MPHSGRPSRRAARMAKIMAFYYGEIAVYEDADATRPIVAYVAYDMATGERAETRRAVHNEQSDEAFRRNMELWRQFQADINKPSLGRTLATTGWTGSDARFVAWGWDRGTHPVTLTYMGM</sequence>
<name>A0A0G1PD54_9BACT</name>
<proteinExistence type="predicted"/>
<dbReference type="AlphaFoldDB" id="A0A0G1PD54"/>
<reference evidence="1 2" key="1">
    <citation type="journal article" date="2015" name="Nature">
        <title>rRNA introns, odd ribosomes, and small enigmatic genomes across a large radiation of phyla.</title>
        <authorList>
            <person name="Brown C.T."/>
            <person name="Hug L.A."/>
            <person name="Thomas B.C."/>
            <person name="Sharon I."/>
            <person name="Castelle C.J."/>
            <person name="Singh A."/>
            <person name="Wilkins M.J."/>
            <person name="Williams K.H."/>
            <person name="Banfield J.F."/>
        </authorList>
    </citation>
    <scope>NUCLEOTIDE SEQUENCE [LARGE SCALE GENOMIC DNA]</scope>
</reference>
<comment type="caution">
    <text evidence="1">The sequence shown here is derived from an EMBL/GenBank/DDBJ whole genome shotgun (WGS) entry which is preliminary data.</text>
</comment>